<dbReference type="EMBL" id="JAWDJX010000008">
    <property type="protein sequence ID" value="KAK3055494.1"/>
    <property type="molecule type" value="Genomic_DNA"/>
</dbReference>
<dbReference type="Proteomes" id="UP001271007">
    <property type="component" value="Unassembled WGS sequence"/>
</dbReference>
<evidence type="ECO:0000313" key="4">
    <source>
        <dbReference type="Proteomes" id="UP001271007"/>
    </source>
</evidence>
<dbReference type="InterPro" id="IPR000073">
    <property type="entry name" value="AB_hydrolase_1"/>
</dbReference>
<evidence type="ECO:0000256" key="1">
    <source>
        <dbReference type="SAM" id="MobiDB-lite"/>
    </source>
</evidence>
<dbReference type="PANTHER" id="PTHR43139:SF52">
    <property type="entry name" value="SI:DKEY-122A22.2"/>
    <property type="match status" value="1"/>
</dbReference>
<gene>
    <name evidence="3" type="ORF">LTR09_003414</name>
</gene>
<organism evidence="3 4">
    <name type="scientific">Extremus antarcticus</name>
    <dbReference type="NCBI Taxonomy" id="702011"/>
    <lineage>
        <taxon>Eukaryota</taxon>
        <taxon>Fungi</taxon>
        <taxon>Dikarya</taxon>
        <taxon>Ascomycota</taxon>
        <taxon>Pezizomycotina</taxon>
        <taxon>Dothideomycetes</taxon>
        <taxon>Dothideomycetidae</taxon>
        <taxon>Mycosphaerellales</taxon>
        <taxon>Extremaceae</taxon>
        <taxon>Extremus</taxon>
    </lineage>
</organism>
<dbReference type="Pfam" id="PF12697">
    <property type="entry name" value="Abhydrolase_6"/>
    <property type="match status" value="1"/>
</dbReference>
<comment type="caution">
    <text evidence="3">The sequence shown here is derived from an EMBL/GenBank/DDBJ whole genome shotgun (WGS) entry which is preliminary data.</text>
</comment>
<dbReference type="InterPro" id="IPR052370">
    <property type="entry name" value="Meta-cleavage_hydrolase"/>
</dbReference>
<feature type="domain" description="AB hydrolase-1" evidence="2">
    <location>
        <begin position="31"/>
        <end position="253"/>
    </location>
</feature>
<feature type="compositionally biased region" description="Basic and acidic residues" evidence="1">
    <location>
        <begin position="1"/>
        <end position="10"/>
    </location>
</feature>
<protein>
    <recommendedName>
        <fullName evidence="2">AB hydrolase-1 domain-containing protein</fullName>
    </recommendedName>
</protein>
<dbReference type="PANTHER" id="PTHR43139">
    <property type="entry name" value="SI:DKEY-122A22.2"/>
    <property type="match status" value="1"/>
</dbReference>
<feature type="region of interest" description="Disordered" evidence="1">
    <location>
        <begin position="1"/>
        <end position="21"/>
    </location>
</feature>
<keyword evidence="4" id="KW-1185">Reference proteome</keyword>
<evidence type="ECO:0000313" key="3">
    <source>
        <dbReference type="EMBL" id="KAK3055494.1"/>
    </source>
</evidence>
<dbReference type="InterPro" id="IPR029058">
    <property type="entry name" value="AB_hydrolase_fold"/>
</dbReference>
<dbReference type="PRINTS" id="PR00111">
    <property type="entry name" value="ABHYDROLASE"/>
</dbReference>
<accession>A0AAJ0DJT1</accession>
<proteinExistence type="predicted"/>
<dbReference type="SUPFAM" id="SSF53474">
    <property type="entry name" value="alpha/beta-Hydrolases"/>
    <property type="match status" value="1"/>
</dbReference>
<name>A0AAJ0DJT1_9PEZI</name>
<sequence>MADNEGREPPKAAPPSLSCSEVHEGQGKPTVLLVHGASSSGSNSWATVASHLDAYHLLLPDLPAHGKSKNILPFSKELSARLLANLIRSKATSGIAHIVGHSLGSHIAMELAFKYPEVVVTVFVSGFGVFSSPKALAYGLYLQNSLQSAVPDPVVRWLTDGTDFPPHKTANSLPLCKDLAKAMCFGDDGWPKPWPARTLIVAAGKSGILPTSDSAENAKRLRDIGIKLNEATVAYTHPAMRHAWTLQDSELFARTTRQWIEEGSVPDGFKIL</sequence>
<evidence type="ECO:0000259" key="2">
    <source>
        <dbReference type="Pfam" id="PF12697"/>
    </source>
</evidence>
<reference evidence="3" key="1">
    <citation type="submission" date="2023-04" db="EMBL/GenBank/DDBJ databases">
        <title>Black Yeasts Isolated from many extreme environments.</title>
        <authorList>
            <person name="Coleine C."/>
            <person name="Stajich J.E."/>
            <person name="Selbmann L."/>
        </authorList>
    </citation>
    <scope>NUCLEOTIDE SEQUENCE</scope>
    <source>
        <strain evidence="3">CCFEE 5312</strain>
    </source>
</reference>
<dbReference type="Gene3D" id="3.40.50.1820">
    <property type="entry name" value="alpha/beta hydrolase"/>
    <property type="match status" value="1"/>
</dbReference>
<dbReference type="AlphaFoldDB" id="A0AAJ0DJT1"/>